<sequence length="519" mass="56309">MVGRSRGLDGIDGLLGNVTDLLPDETSSAKQLKEEGAQDDDDEEEEEEADPKKRKRKAGWFDRDREVVKAHRALNKDLERLSAQAKKVLTDWDNIQKDMSGLSPENLEQLQGERRIGETRLSCLKHVLESDECALSAHLATYGRDLPAMGSSCSTADGARQLGLAPPCQSYAKLHSFEHWKEQVAAVQGVSDEEALNNAQDECVDIKDTIAELISACRSAVSDANRGMKAIKTAIAQREAKKAAQNKGVQNTGKLSTVMMSCLRLPCFREGEPLDAVNADLPLMIQLSVEDEEGVLKSPAIHAFMVAELQEQFNNQNPAQRLDRAHKKFVDQSEAKKIVESRASAIFKPSRPEGSLDAGMAAALDVMAIIVGKNTVKCTPEKSYTGSVRWALSGKRQVLMANAVSLKAFLEKTAKDGATLQMAKDKLLAIDENFIQDFASAGGAVYSGIIKKAGPLSGRQVVHSYLLLSGLCALPAACLAHGGADHRRRRLAWLQGWGASFNFASQPGLESSARLMGKG</sequence>
<dbReference type="EMBL" id="CAJNIZ010005607">
    <property type="protein sequence ID" value="CAE7243044.1"/>
    <property type="molecule type" value="Genomic_DNA"/>
</dbReference>
<name>A0A812L9U8_SYMPI</name>
<dbReference type="OrthoDB" id="421851at2759"/>
<proteinExistence type="predicted"/>
<comment type="caution">
    <text evidence="2">The sequence shown here is derived from an EMBL/GenBank/DDBJ whole genome shotgun (WGS) entry which is preliminary data.</text>
</comment>
<feature type="region of interest" description="Disordered" evidence="1">
    <location>
        <begin position="1"/>
        <end position="57"/>
    </location>
</feature>
<evidence type="ECO:0000256" key="1">
    <source>
        <dbReference type="SAM" id="MobiDB-lite"/>
    </source>
</evidence>
<dbReference type="Proteomes" id="UP000649617">
    <property type="component" value="Unassembled WGS sequence"/>
</dbReference>
<keyword evidence="3" id="KW-1185">Reference proteome</keyword>
<gene>
    <name evidence="2" type="ORF">SPIL2461_LOCUS4319</name>
</gene>
<reference evidence="2" key="1">
    <citation type="submission" date="2021-02" db="EMBL/GenBank/DDBJ databases">
        <authorList>
            <person name="Dougan E. K."/>
            <person name="Rhodes N."/>
            <person name="Thang M."/>
            <person name="Chan C."/>
        </authorList>
    </citation>
    <scope>NUCLEOTIDE SEQUENCE</scope>
</reference>
<organism evidence="2 3">
    <name type="scientific">Symbiodinium pilosum</name>
    <name type="common">Dinoflagellate</name>
    <dbReference type="NCBI Taxonomy" id="2952"/>
    <lineage>
        <taxon>Eukaryota</taxon>
        <taxon>Sar</taxon>
        <taxon>Alveolata</taxon>
        <taxon>Dinophyceae</taxon>
        <taxon>Suessiales</taxon>
        <taxon>Symbiodiniaceae</taxon>
        <taxon>Symbiodinium</taxon>
    </lineage>
</organism>
<feature type="compositionally biased region" description="Acidic residues" evidence="1">
    <location>
        <begin position="37"/>
        <end position="49"/>
    </location>
</feature>
<evidence type="ECO:0000313" key="3">
    <source>
        <dbReference type="Proteomes" id="UP000649617"/>
    </source>
</evidence>
<evidence type="ECO:0000313" key="2">
    <source>
        <dbReference type="EMBL" id="CAE7243044.1"/>
    </source>
</evidence>
<protein>
    <submittedName>
        <fullName evidence="2">Uncharacterized protein</fullName>
    </submittedName>
</protein>
<accession>A0A812L9U8</accession>
<dbReference type="AlphaFoldDB" id="A0A812L9U8"/>